<dbReference type="InterPro" id="IPR007345">
    <property type="entry name" value="Polysacch_pyruvyl_Trfase"/>
</dbReference>
<dbReference type="RefSeq" id="WP_171203390.1">
    <property type="nucleotide sequence ID" value="NZ_BAAANP010000033.1"/>
</dbReference>
<comment type="caution">
    <text evidence="3">The sequence shown here is derived from an EMBL/GenBank/DDBJ whole genome shotgun (WGS) entry which is preliminary data.</text>
</comment>
<evidence type="ECO:0000313" key="4">
    <source>
        <dbReference type="Proteomes" id="UP000555552"/>
    </source>
</evidence>
<dbReference type="Proteomes" id="UP000555552">
    <property type="component" value="Unassembled WGS sequence"/>
</dbReference>
<name>A0A849BRX8_9ACTN</name>
<feature type="domain" description="Polysaccharide pyruvyl transferase" evidence="2">
    <location>
        <begin position="216"/>
        <end position="253"/>
    </location>
</feature>
<reference evidence="3 4" key="1">
    <citation type="submission" date="2020-05" db="EMBL/GenBank/DDBJ databases">
        <title>MicrobeNet Type strains.</title>
        <authorList>
            <person name="Nicholson A.C."/>
        </authorList>
    </citation>
    <scope>NUCLEOTIDE SEQUENCE [LARGE SCALE GENOMIC DNA]</scope>
    <source>
        <strain evidence="3 4">JCM 14547</strain>
    </source>
</reference>
<keyword evidence="3" id="KW-0808">Transferase</keyword>
<evidence type="ECO:0000313" key="3">
    <source>
        <dbReference type="EMBL" id="NNH23582.1"/>
    </source>
</evidence>
<dbReference type="EMBL" id="JABEMA010000164">
    <property type="protein sequence ID" value="NNH23582.1"/>
    <property type="molecule type" value="Genomic_DNA"/>
</dbReference>
<dbReference type="GO" id="GO:0016740">
    <property type="term" value="F:transferase activity"/>
    <property type="evidence" value="ECO:0007669"/>
    <property type="project" value="UniProtKB-KW"/>
</dbReference>
<feature type="region of interest" description="Disordered" evidence="1">
    <location>
        <begin position="1"/>
        <end position="24"/>
    </location>
</feature>
<keyword evidence="4" id="KW-1185">Reference proteome</keyword>
<organism evidence="3 4">
    <name type="scientific">Pseudokineococcus marinus</name>
    <dbReference type="NCBI Taxonomy" id="351215"/>
    <lineage>
        <taxon>Bacteria</taxon>
        <taxon>Bacillati</taxon>
        <taxon>Actinomycetota</taxon>
        <taxon>Actinomycetes</taxon>
        <taxon>Kineosporiales</taxon>
        <taxon>Kineosporiaceae</taxon>
        <taxon>Pseudokineococcus</taxon>
    </lineage>
</organism>
<evidence type="ECO:0000259" key="2">
    <source>
        <dbReference type="Pfam" id="PF04230"/>
    </source>
</evidence>
<dbReference type="Pfam" id="PF04230">
    <property type="entry name" value="PS_pyruv_trans"/>
    <property type="match status" value="1"/>
</dbReference>
<accession>A0A849BRX8</accession>
<gene>
    <name evidence="3" type="ORF">HLB09_10865</name>
</gene>
<dbReference type="AlphaFoldDB" id="A0A849BRX8"/>
<evidence type="ECO:0000256" key="1">
    <source>
        <dbReference type="SAM" id="MobiDB-lite"/>
    </source>
</evidence>
<sequence>MDDTPARRPSAGPPALGHPDRGGTGPGRRVLVTGWFSVPDGEITAGDLLARDAAVADLRALGEPFDVAMTRTFAPDDAASVDLETVDPERYDVVLWVCGPARGRQLQRVADRFPHARLLGVDVSVVDGLAPLHAALARDGDGEPRPDTSLLVPVPAVPVVGLCAAHAQHEYGERQRHDAVHDVVLPALASAPGPAGPPAVVPFDTRLATGEPHVPSTAAQVEALLRRFDVVVSSRLHGVVLALKNAVPVVALDPVEGGAKVAAQARALGWPVLLPHEVTRERVQEQLVWALSPEAREAARAVLPTAQEALAGSARDLGALLRVPAGG</sequence>
<proteinExistence type="predicted"/>
<protein>
    <submittedName>
        <fullName evidence="3">Polysaccharide pyruvyl transferase family protein</fullName>
    </submittedName>
</protein>